<comment type="similarity">
    <text evidence="1 4">Belongs to the aldehyde dehydrogenase family.</text>
</comment>
<dbReference type="SUPFAM" id="SSF53720">
    <property type="entry name" value="ALDH-like"/>
    <property type="match status" value="1"/>
</dbReference>
<dbReference type="GO" id="GO:0008911">
    <property type="term" value="F:lactaldehyde dehydrogenase (NAD+) activity"/>
    <property type="evidence" value="ECO:0007669"/>
    <property type="project" value="TreeGrafter"/>
</dbReference>
<dbReference type="EMBL" id="MSDU01000010">
    <property type="protein sequence ID" value="OLN23052.1"/>
    <property type="molecule type" value="Genomic_DNA"/>
</dbReference>
<keyword evidence="7" id="KW-1185">Reference proteome</keyword>
<dbReference type="Pfam" id="PF00171">
    <property type="entry name" value="Aldedh"/>
    <property type="match status" value="1"/>
</dbReference>
<dbReference type="PANTHER" id="PTHR42991">
    <property type="entry name" value="ALDEHYDE DEHYDROGENASE"/>
    <property type="match status" value="1"/>
</dbReference>
<protein>
    <submittedName>
        <fullName evidence="6">Aldehyde dehydrogenase</fullName>
    </submittedName>
</protein>
<name>A0A1Q8Q6Y1_9BACI</name>
<dbReference type="InterPro" id="IPR016162">
    <property type="entry name" value="Ald_DH_N"/>
</dbReference>
<keyword evidence="2 4" id="KW-0560">Oxidoreductase</keyword>
<dbReference type="InterPro" id="IPR016161">
    <property type="entry name" value="Ald_DH/histidinol_DH"/>
</dbReference>
<dbReference type="InterPro" id="IPR016163">
    <property type="entry name" value="Ald_DH_C"/>
</dbReference>
<evidence type="ECO:0000256" key="4">
    <source>
        <dbReference type="RuleBase" id="RU003345"/>
    </source>
</evidence>
<evidence type="ECO:0000256" key="3">
    <source>
        <dbReference type="PROSITE-ProRule" id="PRU10007"/>
    </source>
</evidence>
<dbReference type="PANTHER" id="PTHR42991:SF1">
    <property type="entry name" value="ALDEHYDE DEHYDROGENASE"/>
    <property type="match status" value="1"/>
</dbReference>
<dbReference type="STRING" id="1714264.BTO30_06650"/>
<dbReference type="PROSITE" id="PS00687">
    <property type="entry name" value="ALDEHYDE_DEHYDR_GLU"/>
    <property type="match status" value="1"/>
</dbReference>
<evidence type="ECO:0000259" key="5">
    <source>
        <dbReference type="Pfam" id="PF00171"/>
    </source>
</evidence>
<dbReference type="InterPro" id="IPR015590">
    <property type="entry name" value="Aldehyde_DH_dom"/>
</dbReference>
<sequence length="478" mass="51201">MAETRKAQPFINGQWLEDNRETVEVRSPYTGEVIGLQVLATMEDTEAALQSAFDAKKEIAAIPAHERARILKKAAFLLEERKEEFAKLISMELGKPLKNTLDEVSRSVETLELSGEEAKRLNGESIPGNASERGVNAVAVTFRVPVGVIAAITPFNAPLNLVCHKVGPAFAAGNSTILKPAPQTSLIAAALLKLLLEAGLPSNAVNMVLGGVESGQAIVKDDRVNVISFTGGTVASRNICELAGMKKVLLELGGNAATIVHEDADLQRAASMCARTGFSNSGQSCISVQRIYVHQSVVPQFKELLKTEVEKLKVGDPLLPDTDVGTLVDEKAAGRIISWIDQAVENGAELVTGGRQNGTNVQPTILFNPPKTTNVVCQEVFGPIVSILPYENIEDAIAEANDSDFGLQAGIFTNQLDLAYKAAHMLDVGGVVINGTSNFRLDHWPYGGVKNSGIGREGPRFAIEDMTESKMIVLQLPV</sequence>
<evidence type="ECO:0000313" key="6">
    <source>
        <dbReference type="EMBL" id="OLN23052.1"/>
    </source>
</evidence>
<organism evidence="6 7">
    <name type="scientific">Domibacillus antri</name>
    <dbReference type="NCBI Taxonomy" id="1714264"/>
    <lineage>
        <taxon>Bacteria</taxon>
        <taxon>Bacillati</taxon>
        <taxon>Bacillota</taxon>
        <taxon>Bacilli</taxon>
        <taxon>Bacillales</taxon>
        <taxon>Bacillaceae</taxon>
        <taxon>Domibacillus</taxon>
    </lineage>
</organism>
<dbReference type="InterPro" id="IPR051020">
    <property type="entry name" value="ALDH-related_metabolic_enz"/>
</dbReference>
<dbReference type="Proteomes" id="UP000185568">
    <property type="component" value="Unassembled WGS sequence"/>
</dbReference>
<dbReference type="RefSeq" id="WP_075397940.1">
    <property type="nucleotide sequence ID" value="NZ_MSDU01000010.1"/>
</dbReference>
<dbReference type="FunFam" id="3.40.605.10:FF:000063">
    <property type="entry name" value="Succinate-semialdehyde dehydrogenase, mitochondrial"/>
    <property type="match status" value="1"/>
</dbReference>
<dbReference type="InterPro" id="IPR029510">
    <property type="entry name" value="Ald_DH_CS_GLU"/>
</dbReference>
<dbReference type="AlphaFoldDB" id="A0A1Q8Q6Y1"/>
<evidence type="ECO:0000313" key="7">
    <source>
        <dbReference type="Proteomes" id="UP000185568"/>
    </source>
</evidence>
<dbReference type="Gene3D" id="3.40.605.10">
    <property type="entry name" value="Aldehyde Dehydrogenase, Chain A, domain 1"/>
    <property type="match status" value="1"/>
</dbReference>
<dbReference type="OrthoDB" id="9762913at2"/>
<proteinExistence type="inferred from homology"/>
<accession>A0A1Q8Q6Y1</accession>
<evidence type="ECO:0000256" key="2">
    <source>
        <dbReference type="ARBA" id="ARBA00023002"/>
    </source>
</evidence>
<gene>
    <name evidence="6" type="ORF">BTO30_06650</name>
</gene>
<feature type="domain" description="Aldehyde dehydrogenase" evidence="5">
    <location>
        <begin position="15"/>
        <end position="472"/>
    </location>
</feature>
<reference evidence="6 7" key="1">
    <citation type="submission" date="2016-12" db="EMBL/GenBank/DDBJ databases">
        <title>Domibacillus antri genome sequencing.</title>
        <authorList>
            <person name="Verma A."/>
            <person name="Krishnamurthi S."/>
        </authorList>
    </citation>
    <scope>NUCLEOTIDE SEQUENCE [LARGE SCALE GENOMIC DNA]</scope>
    <source>
        <strain evidence="6 7">XD80</strain>
    </source>
</reference>
<comment type="caution">
    <text evidence="6">The sequence shown here is derived from an EMBL/GenBank/DDBJ whole genome shotgun (WGS) entry which is preliminary data.</text>
</comment>
<feature type="active site" evidence="3">
    <location>
        <position position="251"/>
    </location>
</feature>
<evidence type="ECO:0000256" key="1">
    <source>
        <dbReference type="ARBA" id="ARBA00009986"/>
    </source>
</evidence>
<dbReference type="Gene3D" id="3.40.309.10">
    <property type="entry name" value="Aldehyde Dehydrogenase, Chain A, domain 2"/>
    <property type="match status" value="1"/>
</dbReference>